<proteinExistence type="predicted"/>
<dbReference type="AlphaFoldDB" id="A0A2P2R2R0"/>
<reference evidence="1" key="1">
    <citation type="submission" date="2018-02" db="EMBL/GenBank/DDBJ databases">
        <title>Rhizophora mucronata_Transcriptome.</title>
        <authorList>
            <person name="Meera S.P."/>
            <person name="Sreeshan A."/>
            <person name="Augustine A."/>
        </authorList>
    </citation>
    <scope>NUCLEOTIDE SEQUENCE</scope>
    <source>
        <tissue evidence="1">Leaf</tissue>
    </source>
</reference>
<accession>A0A2P2R2R0</accession>
<dbReference type="EMBL" id="GGEC01093075">
    <property type="protein sequence ID" value="MBX73559.1"/>
    <property type="molecule type" value="Transcribed_RNA"/>
</dbReference>
<evidence type="ECO:0000313" key="1">
    <source>
        <dbReference type="EMBL" id="MBX73559.1"/>
    </source>
</evidence>
<name>A0A2P2R2R0_RHIMU</name>
<protein>
    <submittedName>
        <fullName evidence="1">Uncharacterized protein</fullName>
    </submittedName>
</protein>
<sequence length="43" mass="5155">MMIMTKDDATNNKAKKHQCRMIIEYESLQPQQQYLVRVKDAKK</sequence>
<organism evidence="1">
    <name type="scientific">Rhizophora mucronata</name>
    <name type="common">Asiatic mangrove</name>
    <dbReference type="NCBI Taxonomy" id="61149"/>
    <lineage>
        <taxon>Eukaryota</taxon>
        <taxon>Viridiplantae</taxon>
        <taxon>Streptophyta</taxon>
        <taxon>Embryophyta</taxon>
        <taxon>Tracheophyta</taxon>
        <taxon>Spermatophyta</taxon>
        <taxon>Magnoliopsida</taxon>
        <taxon>eudicotyledons</taxon>
        <taxon>Gunneridae</taxon>
        <taxon>Pentapetalae</taxon>
        <taxon>rosids</taxon>
        <taxon>fabids</taxon>
        <taxon>Malpighiales</taxon>
        <taxon>Rhizophoraceae</taxon>
        <taxon>Rhizophora</taxon>
    </lineage>
</organism>